<protein>
    <submittedName>
        <fullName evidence="1">Bgt-4328</fullName>
    </submittedName>
</protein>
<keyword evidence="2" id="KW-1185">Reference proteome</keyword>
<name>A0A9X9MF62_BLUGR</name>
<accession>A0A9X9MF62</accession>
<dbReference type="EMBL" id="LR026988">
    <property type="protein sequence ID" value="VDB83994.1"/>
    <property type="molecule type" value="Genomic_DNA"/>
</dbReference>
<organism evidence="1 2">
    <name type="scientific">Blumeria graminis f. sp. tritici</name>
    <dbReference type="NCBI Taxonomy" id="62690"/>
    <lineage>
        <taxon>Eukaryota</taxon>
        <taxon>Fungi</taxon>
        <taxon>Dikarya</taxon>
        <taxon>Ascomycota</taxon>
        <taxon>Pezizomycotina</taxon>
        <taxon>Leotiomycetes</taxon>
        <taxon>Erysiphales</taxon>
        <taxon>Erysiphaceae</taxon>
        <taxon>Blumeria</taxon>
    </lineage>
</organism>
<proteinExistence type="predicted"/>
<sequence length="25" mass="2939">MKIPVALKVASNNQNRPYLRRRLSI</sequence>
<gene>
    <name evidence="1" type="ORF">BGT96224V316_LOCUS3104</name>
</gene>
<reference evidence="1 2" key="1">
    <citation type="submission" date="2018-08" db="EMBL/GenBank/DDBJ databases">
        <authorList>
            <person name="Muller C M."/>
        </authorList>
    </citation>
    <scope>NUCLEOTIDE SEQUENCE [LARGE SCALE GENOMIC DNA]</scope>
</reference>
<evidence type="ECO:0000313" key="1">
    <source>
        <dbReference type="EMBL" id="VDB83994.1"/>
    </source>
</evidence>
<dbReference type="AlphaFoldDB" id="A0A9X9MF62"/>
<evidence type="ECO:0000313" key="2">
    <source>
        <dbReference type="Proteomes" id="UP000324639"/>
    </source>
</evidence>
<dbReference type="Proteomes" id="UP000324639">
    <property type="component" value="Chromosome Bgt_-05"/>
</dbReference>